<evidence type="ECO:0008006" key="3">
    <source>
        <dbReference type="Google" id="ProtNLM"/>
    </source>
</evidence>
<proteinExistence type="predicted"/>
<dbReference type="OrthoDB" id="951061at2"/>
<dbReference type="Proteomes" id="UP000441754">
    <property type="component" value="Unassembled WGS sequence"/>
</dbReference>
<reference evidence="1 2" key="1">
    <citation type="journal article" date="2018" name="Antonie Van Leeuwenhoek">
        <title>Larkinella terrae sp. nov., isolated from soil on Jeju Island, South Korea.</title>
        <authorList>
            <person name="Ten L.N."/>
            <person name="Jeon J."/>
            <person name="Park S.J."/>
            <person name="Park S."/>
            <person name="Lee S.Y."/>
            <person name="Kim M.K."/>
            <person name="Jung H.Y."/>
        </authorList>
    </citation>
    <scope>NUCLEOTIDE SEQUENCE [LARGE SCALE GENOMIC DNA]</scope>
    <source>
        <strain evidence="1 2">KCTC 52001</strain>
    </source>
</reference>
<evidence type="ECO:0000313" key="2">
    <source>
        <dbReference type="Proteomes" id="UP000441754"/>
    </source>
</evidence>
<dbReference type="EMBL" id="WJXZ01000009">
    <property type="protein sequence ID" value="MRS62948.1"/>
    <property type="molecule type" value="Genomic_DNA"/>
</dbReference>
<dbReference type="PROSITE" id="PS51257">
    <property type="entry name" value="PROKAR_LIPOPROTEIN"/>
    <property type="match status" value="1"/>
</dbReference>
<name>A0A7K0ENC2_9BACT</name>
<dbReference type="AlphaFoldDB" id="A0A7K0ENC2"/>
<dbReference type="RefSeq" id="WP_154176310.1">
    <property type="nucleotide sequence ID" value="NZ_WJXZ01000009.1"/>
</dbReference>
<sequence>MNRSALLKMWPLQAACLKFAILLPVAFLLLSSCDTPEPVVVPPTEFDGVFTVQEVNPKDNYLLTVRKSTEKPNTFLIENLANLVKNPIEATASGVYLVIGDQAFINYLGDQYTISGEGEMVNETLILRYTIKGYNGYAGSVFAKKQVNGK</sequence>
<comment type="caution">
    <text evidence="1">The sequence shown here is derived from an EMBL/GenBank/DDBJ whole genome shotgun (WGS) entry which is preliminary data.</text>
</comment>
<evidence type="ECO:0000313" key="1">
    <source>
        <dbReference type="EMBL" id="MRS62948.1"/>
    </source>
</evidence>
<organism evidence="1 2">
    <name type="scientific">Larkinella terrae</name>
    <dbReference type="NCBI Taxonomy" id="2025311"/>
    <lineage>
        <taxon>Bacteria</taxon>
        <taxon>Pseudomonadati</taxon>
        <taxon>Bacteroidota</taxon>
        <taxon>Cytophagia</taxon>
        <taxon>Cytophagales</taxon>
        <taxon>Spirosomataceae</taxon>
        <taxon>Larkinella</taxon>
    </lineage>
</organism>
<accession>A0A7K0ENC2</accession>
<keyword evidence="2" id="KW-1185">Reference proteome</keyword>
<gene>
    <name evidence="1" type="ORF">GJJ30_16735</name>
</gene>
<protein>
    <recommendedName>
        <fullName evidence="3">Lipoprotein</fullName>
    </recommendedName>
</protein>